<sequence>MHHSYDDLQLHDIINTENVPLFFDKFNRFKSIFTDIELNFDSHSNNNNNTFYNDWIDISLEEIKKLKTKNHILSDKRMDQFIYDLLHLYMKHQQYVNNGKSDQELIQDLVFQIFGYSKARQQTLDQLYPTKEYFTHTERFDNFSKSLSIISMTEILNQPLKVKFRSFKDIIDDPFFIENKERFRSLDYWSDQEFVNSLLDGSINFVQDKEKLNLLKWILTISPHFNYDLYIQHHQNLNVDQISFGLLYKIKIILNNNTNNNNNHDNNSYDNNNNNNNQNNNINISSAFQSPQLFKFISKYYSQELNHYVISKFHLMINDCKTLNLFVKYWLLQKESFEKRPLSKISINAINPDIELLKLIVENNLLIFMHNVKLTKQHIDYLLVHRPSALNYSLGLFEGDDDIDPFQVWKKVNLVNGTDGLSNIYDVFWEAVIQGRLDFIQSCVSSFTSTPNRNANSFLPGMMFRDQCIISAYDSEFIDIYKYLLDLWYDGQRSERVILGLFRSDLTRLKIDRLRHTLLIDQSIDEKIKQTIIKRYFLDIYSFLSFSSKQEKGVAIEIVELIKEIYLEKYNNHPLVYEPQEQLKLTLYQDSRFYIQLKHNTRNARLVNCSKQQFLREALVGGSLNEAKFILDSVMNQDDLEIVTNNIDLYLKSFLYQIPNPKLKVFLYLFDRFQSIIQPQTISIICSLALKSNNYQLLDILLHRTKIRLLAPLSNQHDKSMLCSNIIDIIKSPYYNPNNIYFIKYPITNLSLINLDLLENYQPIILKESLYSENNIDFSTPISTITKIPKISKERLLIF</sequence>
<dbReference type="EMBL" id="AJWJ01000141">
    <property type="protein sequence ID" value="KAF2074563.1"/>
    <property type="molecule type" value="Genomic_DNA"/>
</dbReference>
<gene>
    <name evidence="2" type="ORF">CYY_004145</name>
</gene>
<dbReference type="AlphaFoldDB" id="A0A8J4V0L5"/>
<proteinExistence type="predicted"/>
<comment type="caution">
    <text evidence="2">The sequence shown here is derived from an EMBL/GenBank/DDBJ whole genome shotgun (WGS) entry which is preliminary data.</text>
</comment>
<name>A0A8J4V0L5_9MYCE</name>
<protein>
    <submittedName>
        <fullName evidence="2">Uncharacterized protein</fullName>
    </submittedName>
</protein>
<organism evidence="2 3">
    <name type="scientific">Polysphondylium violaceum</name>
    <dbReference type="NCBI Taxonomy" id="133409"/>
    <lineage>
        <taxon>Eukaryota</taxon>
        <taxon>Amoebozoa</taxon>
        <taxon>Evosea</taxon>
        <taxon>Eumycetozoa</taxon>
        <taxon>Dictyostelia</taxon>
        <taxon>Dictyosteliales</taxon>
        <taxon>Dictyosteliaceae</taxon>
        <taxon>Polysphondylium</taxon>
    </lineage>
</organism>
<evidence type="ECO:0000313" key="3">
    <source>
        <dbReference type="Proteomes" id="UP000695562"/>
    </source>
</evidence>
<feature type="region of interest" description="Disordered" evidence="1">
    <location>
        <begin position="263"/>
        <end position="282"/>
    </location>
</feature>
<keyword evidence="3" id="KW-1185">Reference proteome</keyword>
<dbReference type="Proteomes" id="UP000695562">
    <property type="component" value="Unassembled WGS sequence"/>
</dbReference>
<accession>A0A8J4V0L5</accession>
<reference evidence="2" key="1">
    <citation type="submission" date="2020-01" db="EMBL/GenBank/DDBJ databases">
        <title>Development of genomics and gene disruption for Polysphondylium violaceum indicates a role for the polyketide synthase stlB in stalk morphogenesis.</title>
        <authorList>
            <person name="Narita B."/>
            <person name="Kawabe Y."/>
            <person name="Kin K."/>
            <person name="Saito T."/>
            <person name="Gibbs R."/>
            <person name="Kuspa A."/>
            <person name="Muzny D."/>
            <person name="Queller D."/>
            <person name="Richards S."/>
            <person name="Strassman J."/>
            <person name="Sucgang R."/>
            <person name="Worley K."/>
            <person name="Schaap P."/>
        </authorList>
    </citation>
    <scope>NUCLEOTIDE SEQUENCE</scope>
    <source>
        <strain evidence="2">QSvi11</strain>
    </source>
</reference>
<evidence type="ECO:0000256" key="1">
    <source>
        <dbReference type="SAM" id="MobiDB-lite"/>
    </source>
</evidence>
<evidence type="ECO:0000313" key="2">
    <source>
        <dbReference type="EMBL" id="KAF2074563.1"/>
    </source>
</evidence>